<dbReference type="NCBIfam" id="NF002774">
    <property type="entry name" value="PRK02868.1"/>
    <property type="match status" value="1"/>
</dbReference>
<dbReference type="Pfam" id="PF06790">
    <property type="entry name" value="UPF0259"/>
    <property type="match status" value="1"/>
</dbReference>
<name>A0A0H3DSU6_EDWTF</name>
<dbReference type="AlphaFoldDB" id="A0A0H3DSU6"/>
<gene>
    <name evidence="8" type="primary">yciC</name>
    <name evidence="8" type="ordered locus">ETAF_1416</name>
</gene>
<evidence type="ECO:0000256" key="2">
    <source>
        <dbReference type="ARBA" id="ARBA00005633"/>
    </source>
</evidence>
<evidence type="ECO:0000313" key="9">
    <source>
        <dbReference type="Proteomes" id="UP000002230"/>
    </source>
</evidence>
<dbReference type="Proteomes" id="UP000002230">
    <property type="component" value="Chromosome"/>
</dbReference>
<comment type="similarity">
    <text evidence="2 7">Belongs to the UPF0259 family.</text>
</comment>
<evidence type="ECO:0000256" key="1">
    <source>
        <dbReference type="ARBA" id="ARBA00004429"/>
    </source>
</evidence>
<dbReference type="EMBL" id="CP002154">
    <property type="protein sequence ID" value="ADM41528.1"/>
    <property type="molecule type" value="Genomic_DNA"/>
</dbReference>
<keyword evidence="3 7" id="KW-1003">Cell membrane</keyword>
<dbReference type="HAMAP" id="MF_01067">
    <property type="entry name" value="UPF0259"/>
    <property type="match status" value="1"/>
</dbReference>
<evidence type="ECO:0000256" key="3">
    <source>
        <dbReference type="ARBA" id="ARBA00022475"/>
    </source>
</evidence>
<keyword evidence="9" id="KW-1185">Reference proteome</keyword>
<feature type="transmembrane region" description="Helical" evidence="7">
    <location>
        <begin position="220"/>
        <end position="238"/>
    </location>
</feature>
<feature type="transmembrane region" description="Helical" evidence="7">
    <location>
        <begin position="187"/>
        <end position="208"/>
    </location>
</feature>
<dbReference type="InterPro" id="IPR009627">
    <property type="entry name" value="UPF0259"/>
</dbReference>
<evidence type="ECO:0000256" key="6">
    <source>
        <dbReference type="ARBA" id="ARBA00023136"/>
    </source>
</evidence>
<evidence type="ECO:0000256" key="4">
    <source>
        <dbReference type="ARBA" id="ARBA00022692"/>
    </source>
</evidence>
<reference evidence="9" key="1">
    <citation type="submission" date="2010-08" db="EMBL/GenBank/DDBJ databases">
        <title>Genome comparisons of Edwardsiella bacteria analysed using deep sequencing technology.</title>
        <authorList>
            <person name="van Soest J.J."/>
            <person name="Henkel C.V."/>
            <person name="Jansen H.J."/>
            <person name="van den Hondel C.A.M.J.J."/>
            <person name="Bloemberg G.V."/>
            <person name="Meijer A.H."/>
            <person name="Spaink H.P."/>
        </authorList>
    </citation>
    <scope>NUCLEOTIDE SEQUENCE [LARGE SCALE GENOMIC DNA]</scope>
    <source>
        <strain evidence="9">FL6-60</strain>
    </source>
</reference>
<dbReference type="HOGENOM" id="CLU_073287_0_0_6"/>
<evidence type="ECO:0000256" key="7">
    <source>
        <dbReference type="HAMAP-Rule" id="MF_01067"/>
    </source>
</evidence>
<organism evidence="8 9">
    <name type="scientific">Edwardsiella tarda (strain FL6-60)</name>
    <dbReference type="NCBI Taxonomy" id="718251"/>
    <lineage>
        <taxon>Bacteria</taxon>
        <taxon>Pseudomonadati</taxon>
        <taxon>Pseudomonadota</taxon>
        <taxon>Gammaproteobacteria</taxon>
        <taxon>Enterobacterales</taxon>
        <taxon>Hafniaceae</taxon>
        <taxon>Edwardsiella</taxon>
    </lineage>
</organism>
<accession>A0A0H3DSU6</accession>
<feature type="transmembrane region" description="Helical" evidence="7">
    <location>
        <begin position="146"/>
        <end position="166"/>
    </location>
</feature>
<evidence type="ECO:0000313" key="8">
    <source>
        <dbReference type="EMBL" id="ADM41528.1"/>
    </source>
</evidence>
<protein>
    <recommendedName>
        <fullName evidence="7">UPF0259 membrane protein ETAF_1416</fullName>
    </recommendedName>
</protein>
<dbReference type="KEGG" id="etd:ETAF_1416"/>
<evidence type="ECO:0000256" key="5">
    <source>
        <dbReference type="ARBA" id="ARBA00022989"/>
    </source>
</evidence>
<keyword evidence="4 7" id="KW-0812">Transmembrane</keyword>
<proteinExistence type="inferred from homology"/>
<keyword evidence="5 7" id="KW-1133">Transmembrane helix</keyword>
<comment type="subcellular location">
    <subcellularLocation>
        <location evidence="1 7">Cell inner membrane</location>
        <topology evidence="1 7">Multi-pass membrane protein</topology>
    </subcellularLocation>
</comment>
<keyword evidence="7" id="KW-0997">Cell inner membrane</keyword>
<reference evidence="8 9" key="2">
    <citation type="journal article" date="2011" name="BMC Immunol.">
        <title>Comparison of static immersion and intravenous injection systems for exposure of zebrafish embryos to the natural pathogen Edwardsiella tarda.</title>
        <authorList>
            <person name="van Soest J.J."/>
            <person name="Stockhammer O.W."/>
            <person name="Ordas A."/>
            <person name="Bloemberg G.V."/>
            <person name="Spaink H.P."/>
            <person name="Meijer A.H."/>
        </authorList>
    </citation>
    <scope>NUCLEOTIDE SEQUENCE [LARGE SCALE GENOMIC DNA]</scope>
    <source>
        <strain evidence="8 9">FL6-60</strain>
    </source>
</reference>
<dbReference type="GO" id="GO:0005886">
    <property type="term" value="C:plasma membrane"/>
    <property type="evidence" value="ECO:0007669"/>
    <property type="project" value="UniProtKB-SubCell"/>
</dbReference>
<sequence>MPITARSLYRDSVNFFRHQVTPIVLLALLTAFISVMLNQALSPSAQAISQLSSGDGVSAARGLQEMIRQMTPEQQMTLLKVSAASSFSVLIGNVLLLGGMLTLIPQASTGARLSALRAIGLSAPMLPRLLLLMLLCTLMVQLGITLFILPGIILAVGLALSPMIMTTERCGVIAAIRSSFRLSFAHVRLISPAILLWMLMKLVLLLLVDTLAALHPSLGMVIMGTLSNLISVGLIIYLSRLYMLLRTPA</sequence>
<keyword evidence="6 7" id="KW-0472">Membrane</keyword>
<dbReference type="PATRIC" id="fig|718251.5.peg.1464"/>
<feature type="transmembrane region" description="Helical" evidence="7">
    <location>
        <begin position="83"/>
        <end position="104"/>
    </location>
</feature>
<feature type="transmembrane region" description="Helical" evidence="7">
    <location>
        <begin position="20"/>
        <end position="41"/>
    </location>
</feature>